<feature type="transmembrane region" description="Helical" evidence="2">
    <location>
        <begin position="179"/>
        <end position="197"/>
    </location>
</feature>
<dbReference type="RefSeq" id="WP_377004768.1">
    <property type="nucleotide sequence ID" value="NZ_JBHSGG010000031.1"/>
</dbReference>
<keyword evidence="2" id="KW-0472">Membrane</keyword>
<evidence type="ECO:0000313" key="4">
    <source>
        <dbReference type="EMBL" id="MFC4728727.1"/>
    </source>
</evidence>
<dbReference type="SMART" id="SM00357">
    <property type="entry name" value="CSP"/>
    <property type="match status" value="1"/>
</dbReference>
<keyword evidence="2" id="KW-1133">Transmembrane helix</keyword>
<dbReference type="SUPFAM" id="SSF50249">
    <property type="entry name" value="Nucleic acid-binding proteins"/>
    <property type="match status" value="1"/>
</dbReference>
<dbReference type="PANTHER" id="PTHR12962:SF1">
    <property type="entry name" value="COLD SHOCK DOMAIN-CONTAINING PROTEIN CG9705"/>
    <property type="match status" value="1"/>
</dbReference>
<dbReference type="Gene3D" id="2.40.50.140">
    <property type="entry name" value="Nucleic acid-binding proteins"/>
    <property type="match status" value="1"/>
</dbReference>
<accession>A0ABV9NK83</accession>
<protein>
    <submittedName>
        <fullName evidence="4">DUF1294 domain-containing protein</fullName>
    </submittedName>
</protein>
<dbReference type="PANTHER" id="PTHR12962">
    <property type="entry name" value="CALCIUM-REGULATED HEAT STABLE PROTEIN CRHSP-24-RELATED"/>
    <property type="match status" value="1"/>
</dbReference>
<keyword evidence="5" id="KW-1185">Reference proteome</keyword>
<gene>
    <name evidence="4" type="ORF">ACFO3Q_11155</name>
</gene>
<comment type="caution">
    <text evidence="4">The sequence shown here is derived from an EMBL/GenBank/DDBJ whole genome shotgun (WGS) entry which is preliminary data.</text>
</comment>
<evidence type="ECO:0000313" key="5">
    <source>
        <dbReference type="Proteomes" id="UP001595892"/>
    </source>
</evidence>
<evidence type="ECO:0000259" key="3">
    <source>
        <dbReference type="PROSITE" id="PS51857"/>
    </source>
</evidence>
<organism evidence="4 5">
    <name type="scientific">Coralloluteibacterium thermophilum</name>
    <dbReference type="NCBI Taxonomy" id="2707049"/>
    <lineage>
        <taxon>Bacteria</taxon>
        <taxon>Pseudomonadati</taxon>
        <taxon>Pseudomonadota</taxon>
        <taxon>Gammaproteobacteria</taxon>
        <taxon>Lysobacterales</taxon>
        <taxon>Lysobacteraceae</taxon>
        <taxon>Coralloluteibacterium</taxon>
    </lineage>
</organism>
<name>A0ABV9NK83_9GAMM</name>
<dbReference type="PROSITE" id="PS51857">
    <property type="entry name" value="CSD_2"/>
    <property type="match status" value="1"/>
</dbReference>
<reference evidence="5" key="1">
    <citation type="journal article" date="2019" name="Int. J. Syst. Evol. Microbiol.">
        <title>The Global Catalogue of Microorganisms (GCM) 10K type strain sequencing project: providing services to taxonomists for standard genome sequencing and annotation.</title>
        <authorList>
            <consortium name="The Broad Institute Genomics Platform"/>
            <consortium name="The Broad Institute Genome Sequencing Center for Infectious Disease"/>
            <person name="Wu L."/>
            <person name="Ma J."/>
        </authorList>
    </citation>
    <scope>NUCLEOTIDE SEQUENCE [LARGE SCALE GENOMIC DNA]</scope>
    <source>
        <strain evidence="5">CGMCC 1.13574</strain>
    </source>
</reference>
<evidence type="ECO:0000256" key="1">
    <source>
        <dbReference type="ARBA" id="ARBA00022553"/>
    </source>
</evidence>
<proteinExistence type="predicted"/>
<evidence type="ECO:0000256" key="2">
    <source>
        <dbReference type="SAM" id="Phobius"/>
    </source>
</evidence>
<sequence>MRADGVAMRFAGRISDWNDDKGFGFVTPNGGGARAFVHIGAFQGGGRRRPLDGDLISYEIARDARGRSTAVRVRFAGQRRERRAPRRRVPRAALGGTALAVVAAGGLLGVLPMPVAGLYGLLSLVSFCMYWLDKTAAGAGRRRTPEKTLHLVDLLGGWPGALLAQHRFRHKTAKASFQAIFRVTAVANVGVVGWLVWSGRASIGAAGWP</sequence>
<dbReference type="InterPro" id="IPR010718">
    <property type="entry name" value="DUF1294"/>
</dbReference>
<dbReference type="InterPro" id="IPR012340">
    <property type="entry name" value="NA-bd_OB-fold"/>
</dbReference>
<keyword evidence="2" id="KW-0812">Transmembrane</keyword>
<dbReference type="Proteomes" id="UP001595892">
    <property type="component" value="Unassembled WGS sequence"/>
</dbReference>
<dbReference type="Pfam" id="PF00313">
    <property type="entry name" value="CSD"/>
    <property type="match status" value="1"/>
</dbReference>
<keyword evidence="1" id="KW-0597">Phosphoprotein</keyword>
<feature type="domain" description="CSD" evidence="3">
    <location>
        <begin position="9"/>
        <end position="75"/>
    </location>
</feature>
<dbReference type="InterPro" id="IPR002059">
    <property type="entry name" value="CSP_DNA-bd"/>
</dbReference>
<dbReference type="InterPro" id="IPR052069">
    <property type="entry name" value="Ca-reg_mRNA-binding_domain"/>
</dbReference>
<dbReference type="Pfam" id="PF06961">
    <property type="entry name" value="DUF1294"/>
    <property type="match status" value="1"/>
</dbReference>
<dbReference type="EMBL" id="JBHSGG010000031">
    <property type="protein sequence ID" value="MFC4728727.1"/>
    <property type="molecule type" value="Genomic_DNA"/>
</dbReference>
<dbReference type="InterPro" id="IPR011129">
    <property type="entry name" value="CSD"/>
</dbReference>
<feature type="transmembrane region" description="Helical" evidence="2">
    <location>
        <begin position="116"/>
        <end position="133"/>
    </location>
</feature>
<feature type="transmembrane region" description="Helical" evidence="2">
    <location>
        <begin position="89"/>
        <end position="110"/>
    </location>
</feature>
<dbReference type="CDD" id="cd04458">
    <property type="entry name" value="CSP_CDS"/>
    <property type="match status" value="1"/>
</dbReference>